<dbReference type="Proteomes" id="UP001141552">
    <property type="component" value="Unassembled WGS sequence"/>
</dbReference>
<evidence type="ECO:0000256" key="2">
    <source>
        <dbReference type="SAM" id="MobiDB-lite"/>
    </source>
</evidence>
<feature type="compositionally biased region" description="Low complexity" evidence="2">
    <location>
        <begin position="18"/>
        <end position="29"/>
    </location>
</feature>
<evidence type="ECO:0000259" key="3">
    <source>
        <dbReference type="PROSITE" id="PS50102"/>
    </source>
</evidence>
<reference evidence="4" key="2">
    <citation type="journal article" date="2023" name="Plants (Basel)">
        <title>Annotation of the Turnera subulata (Passifloraceae) Draft Genome Reveals the S-Locus Evolved after the Divergence of Turneroideae from Passifloroideae in a Stepwise Manner.</title>
        <authorList>
            <person name="Henning P.M."/>
            <person name="Roalson E.H."/>
            <person name="Mir W."/>
            <person name="McCubbin A.G."/>
            <person name="Shore J.S."/>
        </authorList>
    </citation>
    <scope>NUCLEOTIDE SEQUENCE</scope>
    <source>
        <strain evidence="4">F60SS</strain>
    </source>
</reference>
<keyword evidence="1" id="KW-0694">RNA-binding</keyword>
<dbReference type="SMART" id="SM00360">
    <property type="entry name" value="RRM"/>
    <property type="match status" value="1"/>
</dbReference>
<protein>
    <recommendedName>
        <fullName evidence="3">RRM domain-containing protein</fullName>
    </recommendedName>
</protein>
<dbReference type="Gene3D" id="3.30.70.330">
    <property type="match status" value="1"/>
</dbReference>
<name>A0A9Q0G8F3_9ROSI</name>
<accession>A0A9Q0G8F3</accession>
<dbReference type="Pfam" id="PF00076">
    <property type="entry name" value="RRM_1"/>
    <property type="match status" value="1"/>
</dbReference>
<dbReference type="SUPFAM" id="SSF54928">
    <property type="entry name" value="RNA-binding domain, RBD"/>
    <property type="match status" value="1"/>
</dbReference>
<feature type="region of interest" description="Disordered" evidence="2">
    <location>
        <begin position="574"/>
        <end position="603"/>
    </location>
</feature>
<dbReference type="PANTHER" id="PTHR34427">
    <property type="entry name" value="DUF4283 DOMAIN PROTEIN"/>
    <property type="match status" value="1"/>
</dbReference>
<sequence>MLPTAPMSPGLQPHRPSHPSSSTHHNPSPFNQQPHPIPKPSPYFSKWSRKQVESAIDSQSVTSFYVENLPRRWVPADVYMVLMKYGEVVDVFIPQKESKSGRRFGFVRFQNKGDNGQILNAINKLEVDGGTLRANVARDRNKPINQTHHKQLNRNHNTAPHNLPTLNPTNQPNPSAHSNLPSYGVRSFASAVQGKPTSPVLPIWASNYKPNVSFTPTPDTLGWLARCAFGNLRGPMDSKKVQTVFLEHGFSDVIISQVGGDSVMACFTTTEAMNAFCQSNFDWIQGLFYDFHPWQVGNAASSRSCWVRIIGVPPQAWSQDFFRLITIYVGRMISLAPETENRTRLDAALVYIQTTTRTRVEKEITASIGGIMYSIYVSESEVPFIPVSSGLVSTAPDSRSPCPAGQQSDGSSRSNNGKSGGQEGLSAVNTSQDQFGIMTVIERMKGKDTIVDRDTEVRYHRDSVASSSHSGVGFSKSFDGPLTASAGINYADHTLQSPESRPQVVPLHQEGIMDIPFVLANSFGPLVSYADSESSGPTIPSEATGLREALSEYRTGPEAASFASPPMLISVESRTATQDPRSEPAGNEIVERHKTNLPSSSIEKPRSVSAAALVSTSASSHAITATEYLSTECINRIVERRMAILLRDLKGRNKKHRKVKRVTRRGSVCSYRTLSDDDIRRVNARVAVSIQTPTPTLSFNRIEAEETTEVGRALGWHAAGQQEEITKMAERLVSKEASDWCQARIDG</sequence>
<dbReference type="GO" id="GO:0003723">
    <property type="term" value="F:RNA binding"/>
    <property type="evidence" value="ECO:0007669"/>
    <property type="project" value="UniProtKB-UniRule"/>
</dbReference>
<feature type="region of interest" description="Disordered" evidence="2">
    <location>
        <begin position="1"/>
        <end position="44"/>
    </location>
</feature>
<dbReference type="PROSITE" id="PS50102">
    <property type="entry name" value="RRM"/>
    <property type="match status" value="1"/>
</dbReference>
<reference evidence="4" key="1">
    <citation type="submission" date="2022-02" db="EMBL/GenBank/DDBJ databases">
        <authorList>
            <person name="Henning P.M."/>
            <person name="McCubbin A.G."/>
            <person name="Shore J.S."/>
        </authorList>
    </citation>
    <scope>NUCLEOTIDE SEQUENCE</scope>
    <source>
        <strain evidence="4">F60SS</strain>
        <tissue evidence="4">Leaves</tissue>
    </source>
</reference>
<organism evidence="4 5">
    <name type="scientific">Turnera subulata</name>
    <dbReference type="NCBI Taxonomy" id="218843"/>
    <lineage>
        <taxon>Eukaryota</taxon>
        <taxon>Viridiplantae</taxon>
        <taxon>Streptophyta</taxon>
        <taxon>Embryophyta</taxon>
        <taxon>Tracheophyta</taxon>
        <taxon>Spermatophyta</taxon>
        <taxon>Magnoliopsida</taxon>
        <taxon>eudicotyledons</taxon>
        <taxon>Gunneridae</taxon>
        <taxon>Pentapetalae</taxon>
        <taxon>rosids</taxon>
        <taxon>fabids</taxon>
        <taxon>Malpighiales</taxon>
        <taxon>Passifloraceae</taxon>
        <taxon>Turnera</taxon>
    </lineage>
</organism>
<keyword evidence="5" id="KW-1185">Reference proteome</keyword>
<evidence type="ECO:0000313" key="5">
    <source>
        <dbReference type="Proteomes" id="UP001141552"/>
    </source>
</evidence>
<evidence type="ECO:0000313" key="4">
    <source>
        <dbReference type="EMBL" id="KAJ4844149.1"/>
    </source>
</evidence>
<dbReference type="EMBL" id="JAKUCV010002037">
    <property type="protein sequence ID" value="KAJ4844149.1"/>
    <property type="molecule type" value="Genomic_DNA"/>
</dbReference>
<dbReference type="InterPro" id="IPR000504">
    <property type="entry name" value="RRM_dom"/>
</dbReference>
<dbReference type="InterPro" id="IPR012677">
    <property type="entry name" value="Nucleotide-bd_a/b_plait_sf"/>
</dbReference>
<comment type="caution">
    <text evidence="4">The sequence shown here is derived from an EMBL/GenBank/DDBJ whole genome shotgun (WGS) entry which is preliminary data.</text>
</comment>
<proteinExistence type="predicted"/>
<evidence type="ECO:0000256" key="1">
    <source>
        <dbReference type="PROSITE-ProRule" id="PRU00176"/>
    </source>
</evidence>
<dbReference type="OrthoDB" id="861279at2759"/>
<gene>
    <name evidence="4" type="ORF">Tsubulata_020601</name>
</gene>
<feature type="domain" description="RRM" evidence="3">
    <location>
        <begin position="62"/>
        <end position="139"/>
    </location>
</feature>
<dbReference type="AlphaFoldDB" id="A0A9Q0G8F3"/>
<dbReference type="PANTHER" id="PTHR34427:SF5">
    <property type="entry name" value="DUF4283 DOMAIN-CONTAINING PROTEIN"/>
    <property type="match status" value="1"/>
</dbReference>
<feature type="region of interest" description="Disordered" evidence="2">
    <location>
        <begin position="395"/>
        <end position="429"/>
    </location>
</feature>
<dbReference type="InterPro" id="IPR035979">
    <property type="entry name" value="RBD_domain_sf"/>
</dbReference>
<feature type="compositionally biased region" description="Low complexity" evidence="2">
    <location>
        <begin position="408"/>
        <end position="417"/>
    </location>
</feature>